<dbReference type="Proteomes" id="UP000460318">
    <property type="component" value="Unassembled WGS sequence"/>
</dbReference>
<feature type="transmembrane region" description="Helical" evidence="2">
    <location>
        <begin position="7"/>
        <end position="28"/>
    </location>
</feature>
<sequence>MIRHALVFWITVVLAVLGVIDDIFFFKAGHLSKLLIPILVFVVILGLYKYSSSRYTKKPRVKVKPSARTMEKVAAAKRSQSGGKRKHYPFQVIEGSKGKNDDQQPKYH</sequence>
<proteinExistence type="predicted"/>
<organism evidence="3 4">
    <name type="scientific">Paenibacillus dendrobii</name>
    <dbReference type="NCBI Taxonomy" id="2691084"/>
    <lineage>
        <taxon>Bacteria</taxon>
        <taxon>Bacillati</taxon>
        <taxon>Bacillota</taxon>
        <taxon>Bacilli</taxon>
        <taxon>Bacillales</taxon>
        <taxon>Paenibacillaceae</taxon>
        <taxon>Paenibacillus</taxon>
    </lineage>
</organism>
<keyword evidence="2" id="KW-0472">Membrane</keyword>
<feature type="transmembrane region" description="Helical" evidence="2">
    <location>
        <begin position="34"/>
        <end position="50"/>
    </location>
</feature>
<reference evidence="3 4" key="1">
    <citation type="submission" date="2019-12" db="EMBL/GenBank/DDBJ databases">
        <title>Paenibacillus sp. nov., an endophytic bacterium isolated from the stem of Dendrobium.</title>
        <authorList>
            <person name="Zhao R."/>
        </authorList>
    </citation>
    <scope>NUCLEOTIDE SEQUENCE [LARGE SCALE GENOMIC DNA]</scope>
    <source>
        <strain evidence="3 4">HJL G12</strain>
    </source>
</reference>
<evidence type="ECO:0000256" key="1">
    <source>
        <dbReference type="SAM" id="MobiDB-lite"/>
    </source>
</evidence>
<feature type="compositionally biased region" description="Basic and acidic residues" evidence="1">
    <location>
        <begin position="96"/>
        <end position="108"/>
    </location>
</feature>
<accession>A0A7X3IKE0</accession>
<dbReference type="EMBL" id="WUBI01000002">
    <property type="protein sequence ID" value="MWV45056.1"/>
    <property type="molecule type" value="Genomic_DNA"/>
</dbReference>
<dbReference type="AlphaFoldDB" id="A0A7X3IKE0"/>
<feature type="region of interest" description="Disordered" evidence="1">
    <location>
        <begin position="74"/>
        <end position="108"/>
    </location>
</feature>
<name>A0A7X3IKE0_9BACL</name>
<evidence type="ECO:0000313" key="4">
    <source>
        <dbReference type="Proteomes" id="UP000460318"/>
    </source>
</evidence>
<keyword evidence="2" id="KW-1133">Transmembrane helix</keyword>
<protein>
    <submittedName>
        <fullName evidence="3">Uncharacterized protein</fullName>
    </submittedName>
</protein>
<evidence type="ECO:0000313" key="3">
    <source>
        <dbReference type="EMBL" id="MWV45056.1"/>
    </source>
</evidence>
<keyword evidence="4" id="KW-1185">Reference proteome</keyword>
<gene>
    <name evidence="3" type="ORF">GRF59_15640</name>
</gene>
<dbReference type="RefSeq" id="WP_160498653.1">
    <property type="nucleotide sequence ID" value="NZ_WUBI01000002.1"/>
</dbReference>
<comment type="caution">
    <text evidence="3">The sequence shown here is derived from an EMBL/GenBank/DDBJ whole genome shotgun (WGS) entry which is preliminary data.</text>
</comment>
<keyword evidence="2" id="KW-0812">Transmembrane</keyword>
<evidence type="ECO:0000256" key="2">
    <source>
        <dbReference type="SAM" id="Phobius"/>
    </source>
</evidence>